<evidence type="ECO:0000256" key="2">
    <source>
        <dbReference type="SAM" id="SignalP"/>
    </source>
</evidence>
<dbReference type="RefSeq" id="WP_181676016.1">
    <property type="nucleotide sequence ID" value="NZ_JABJVM010000004.1"/>
</dbReference>
<protein>
    <recommendedName>
        <fullName evidence="5">Lipoprotein</fullName>
    </recommendedName>
</protein>
<comment type="caution">
    <text evidence="3">The sequence shown here is derived from an EMBL/GenBank/DDBJ whole genome shotgun (WGS) entry which is preliminary data.</text>
</comment>
<feature type="chain" id="PRO_5039020348" description="Lipoprotein" evidence="2">
    <location>
        <begin position="24"/>
        <end position="379"/>
    </location>
</feature>
<dbReference type="PROSITE" id="PS51257">
    <property type="entry name" value="PROKAR_LIPOPROTEIN"/>
    <property type="match status" value="1"/>
</dbReference>
<dbReference type="EMBL" id="JABJVM010000004">
    <property type="protein sequence ID" value="MBA3925801.1"/>
    <property type="molecule type" value="Genomic_DNA"/>
</dbReference>
<evidence type="ECO:0000256" key="1">
    <source>
        <dbReference type="SAM" id="Coils"/>
    </source>
</evidence>
<feature type="coiled-coil region" evidence="1">
    <location>
        <begin position="259"/>
        <end position="286"/>
    </location>
</feature>
<name>A0A7W1YFN3_9LIST</name>
<sequence>MKMKKLTLLVLTLVMGIVLVACGNTPQEKFTKSVEKTSEPADQSTSTIGITIDELPATLKAQQSAAMLEGLTVKMTVANDQKAQKSATTIAVKTAGLVNLDATVDLLVDSKAEKVYFPLSDLYDDKGNLTTLLDQVTSGMFSQIKKDNPDLATKYVELSDLAKDLTDEKAKKEATDTKEVEKATKDLSKKVTKTVTDYFNSLPEDRFKEGDNGELTVKLTKTDVTKLANELVKLADDKDVKADLKVIATSQGVSKSDFDEQYASAVKSAKDSIKDLEDEKDAAITIDATIKPGKNDSIENMKMKVKITDTSDKENPESIAFTMTMKTTDSAKLPKFPEASDVISTTELQKIIEEATASYYKSMYGDSLTDQETDTDVVQ</sequence>
<organism evidence="3 4">
    <name type="scientific">Listeria rustica</name>
    <dbReference type="NCBI Taxonomy" id="2713503"/>
    <lineage>
        <taxon>Bacteria</taxon>
        <taxon>Bacillati</taxon>
        <taxon>Bacillota</taxon>
        <taxon>Bacilli</taxon>
        <taxon>Bacillales</taxon>
        <taxon>Listeriaceae</taxon>
        <taxon>Listeria</taxon>
    </lineage>
</organism>
<evidence type="ECO:0008006" key="5">
    <source>
        <dbReference type="Google" id="ProtNLM"/>
    </source>
</evidence>
<dbReference type="AlphaFoldDB" id="A0A7W1YFN3"/>
<keyword evidence="4" id="KW-1185">Reference proteome</keyword>
<evidence type="ECO:0000313" key="4">
    <source>
        <dbReference type="Proteomes" id="UP000548787"/>
    </source>
</evidence>
<gene>
    <name evidence="3" type="ORF">HPK16_05570</name>
</gene>
<reference evidence="3 4" key="1">
    <citation type="submission" date="2020-08" db="EMBL/GenBank/DDBJ databases">
        <title>Listeria ohnekaius sp. nov. and Listeria portnoyii sp. nov. isolated from non-agricultural and natural environments.</title>
        <authorList>
            <person name="Weller D."/>
            <person name="Belias A.M."/>
            <person name="Liao J."/>
            <person name="Guo S."/>
            <person name="Orsi R.H."/>
            <person name="Wiedmann M."/>
        </authorList>
    </citation>
    <scope>NUCLEOTIDE SEQUENCE [LARGE SCALE GENOMIC DNA]</scope>
    <source>
        <strain evidence="3 4">FSL W9-0585</strain>
    </source>
</reference>
<accession>A0A7W1YFN3</accession>
<dbReference type="Proteomes" id="UP000548787">
    <property type="component" value="Unassembled WGS sequence"/>
</dbReference>
<evidence type="ECO:0000313" key="3">
    <source>
        <dbReference type="EMBL" id="MBA3925801.1"/>
    </source>
</evidence>
<keyword evidence="1" id="KW-0175">Coiled coil</keyword>
<keyword evidence="2" id="KW-0732">Signal</keyword>
<proteinExistence type="predicted"/>
<feature type="signal peptide" evidence="2">
    <location>
        <begin position="1"/>
        <end position="23"/>
    </location>
</feature>